<dbReference type="EMBL" id="FWXR01000012">
    <property type="protein sequence ID" value="SMC90693.1"/>
    <property type="molecule type" value="Genomic_DNA"/>
</dbReference>
<evidence type="ECO:0000256" key="1">
    <source>
        <dbReference type="ARBA" id="ARBA00023015"/>
    </source>
</evidence>
<dbReference type="PROSITE" id="PS51078">
    <property type="entry name" value="ICLR_ED"/>
    <property type="match status" value="1"/>
</dbReference>
<dbReference type="SMART" id="SM00346">
    <property type="entry name" value="HTH_ICLR"/>
    <property type="match status" value="1"/>
</dbReference>
<dbReference type="InterPro" id="IPR036388">
    <property type="entry name" value="WH-like_DNA-bd_sf"/>
</dbReference>
<evidence type="ECO:0000256" key="2">
    <source>
        <dbReference type="ARBA" id="ARBA00023125"/>
    </source>
</evidence>
<dbReference type="STRING" id="937218.SAMN06297251_11215"/>
<feature type="domain" description="IclR-ED" evidence="6">
    <location>
        <begin position="80"/>
        <end position="264"/>
    </location>
</feature>
<organism evidence="7 8">
    <name type="scientific">Fulvimarina manganoxydans</name>
    <dbReference type="NCBI Taxonomy" id="937218"/>
    <lineage>
        <taxon>Bacteria</taxon>
        <taxon>Pseudomonadati</taxon>
        <taxon>Pseudomonadota</taxon>
        <taxon>Alphaproteobacteria</taxon>
        <taxon>Hyphomicrobiales</taxon>
        <taxon>Aurantimonadaceae</taxon>
        <taxon>Fulvimarina</taxon>
    </lineage>
</organism>
<dbReference type="InterPro" id="IPR029016">
    <property type="entry name" value="GAF-like_dom_sf"/>
</dbReference>
<dbReference type="OrthoDB" id="9807558at2"/>
<protein>
    <submittedName>
        <fullName evidence="7">Transcriptional regulator, IclR family</fullName>
    </submittedName>
</protein>
<dbReference type="Gene3D" id="3.30.450.40">
    <property type="match status" value="1"/>
</dbReference>
<dbReference type="Pfam" id="PF01614">
    <property type="entry name" value="IclR_C"/>
    <property type="match status" value="1"/>
</dbReference>
<dbReference type="InterPro" id="IPR050707">
    <property type="entry name" value="HTH_MetabolicPath_Reg"/>
</dbReference>
<dbReference type="Gene3D" id="1.10.10.10">
    <property type="entry name" value="Winged helix-like DNA-binding domain superfamily/Winged helix DNA-binding domain"/>
    <property type="match status" value="1"/>
</dbReference>
<dbReference type="SUPFAM" id="SSF55781">
    <property type="entry name" value="GAF domain-like"/>
    <property type="match status" value="1"/>
</dbReference>
<dbReference type="PANTHER" id="PTHR30136">
    <property type="entry name" value="HELIX-TURN-HELIX TRANSCRIPTIONAL REGULATOR, ICLR FAMILY"/>
    <property type="match status" value="1"/>
</dbReference>
<dbReference type="AlphaFoldDB" id="A0A1W2CZS7"/>
<feature type="compositionally biased region" description="Low complexity" evidence="4">
    <location>
        <begin position="298"/>
        <end position="308"/>
    </location>
</feature>
<dbReference type="Pfam" id="PF09339">
    <property type="entry name" value="HTH_IclR"/>
    <property type="match status" value="1"/>
</dbReference>
<dbReference type="InterPro" id="IPR005471">
    <property type="entry name" value="Tscrpt_reg_IclR_N"/>
</dbReference>
<dbReference type="PANTHER" id="PTHR30136:SF39">
    <property type="entry name" value="TRANSCRIPTIONAL REGULATORY PROTEIN"/>
    <property type="match status" value="1"/>
</dbReference>
<evidence type="ECO:0000313" key="8">
    <source>
        <dbReference type="Proteomes" id="UP000192656"/>
    </source>
</evidence>
<dbReference type="GO" id="GO:0045892">
    <property type="term" value="P:negative regulation of DNA-templated transcription"/>
    <property type="evidence" value="ECO:0007669"/>
    <property type="project" value="TreeGrafter"/>
</dbReference>
<keyword evidence="3" id="KW-0804">Transcription</keyword>
<evidence type="ECO:0000256" key="4">
    <source>
        <dbReference type="SAM" id="MobiDB-lite"/>
    </source>
</evidence>
<reference evidence="7 8" key="1">
    <citation type="submission" date="2017-04" db="EMBL/GenBank/DDBJ databases">
        <authorList>
            <person name="Afonso C.L."/>
            <person name="Miller P.J."/>
            <person name="Scott M.A."/>
            <person name="Spackman E."/>
            <person name="Goraichik I."/>
            <person name="Dimitrov K.M."/>
            <person name="Suarez D.L."/>
            <person name="Swayne D.E."/>
        </authorList>
    </citation>
    <scope>NUCLEOTIDE SEQUENCE [LARGE SCALE GENOMIC DNA]</scope>
    <source>
        <strain evidence="7 8">CGMCC 1.10972</strain>
    </source>
</reference>
<dbReference type="InterPro" id="IPR036390">
    <property type="entry name" value="WH_DNA-bd_sf"/>
</dbReference>
<dbReference type="SUPFAM" id="SSF46785">
    <property type="entry name" value="Winged helix' DNA-binding domain"/>
    <property type="match status" value="1"/>
</dbReference>
<evidence type="ECO:0000259" key="5">
    <source>
        <dbReference type="PROSITE" id="PS51077"/>
    </source>
</evidence>
<dbReference type="InterPro" id="IPR014757">
    <property type="entry name" value="Tscrpt_reg_IclR_C"/>
</dbReference>
<feature type="domain" description="HTH iclR-type" evidence="5">
    <location>
        <begin position="16"/>
        <end position="79"/>
    </location>
</feature>
<keyword evidence="8" id="KW-1185">Reference proteome</keyword>
<evidence type="ECO:0000256" key="3">
    <source>
        <dbReference type="ARBA" id="ARBA00023163"/>
    </source>
</evidence>
<feature type="region of interest" description="Disordered" evidence="4">
    <location>
        <begin position="272"/>
        <end position="308"/>
    </location>
</feature>
<proteinExistence type="predicted"/>
<evidence type="ECO:0000259" key="6">
    <source>
        <dbReference type="PROSITE" id="PS51078"/>
    </source>
</evidence>
<accession>A0A1W2CZS7</accession>
<keyword evidence="1" id="KW-0805">Transcription regulation</keyword>
<sequence>MDAYEASRDTGEGGGAQSVDRALSLLSFVSRFGDEGVSIAVIVTETGLSRPTVRRLLLALIRANLVEQDETSRRYFLGEEAFVLGILASRRYGIQDAAIESLSALSAASGDTSFLCVRRGVYAVCTWREEGSYPIRTHALDVGQRHPLGVGAGSMALLAAMPDDEIETVIEANAAILASAYPGYDREQLWADIAFTREHGWSLNPGRVIPNSWAIGCAIAYPNGRVAGAISISAIDSRLREARQLELAGLMLGEARRIEKRLADLFDAASAARKSTKSTGGDGHEPAGGRPARRGARTGEAATMGGTR</sequence>
<dbReference type="RefSeq" id="WP_084410597.1">
    <property type="nucleotide sequence ID" value="NZ_FWXR01000012.1"/>
</dbReference>
<dbReference type="Proteomes" id="UP000192656">
    <property type="component" value="Unassembled WGS sequence"/>
</dbReference>
<dbReference type="GO" id="GO:0003677">
    <property type="term" value="F:DNA binding"/>
    <property type="evidence" value="ECO:0007669"/>
    <property type="project" value="UniProtKB-KW"/>
</dbReference>
<gene>
    <name evidence="7" type="ORF">SAMN06297251_11215</name>
</gene>
<keyword evidence="2" id="KW-0238">DNA-binding</keyword>
<name>A0A1W2CZS7_9HYPH</name>
<evidence type="ECO:0000313" key="7">
    <source>
        <dbReference type="EMBL" id="SMC90693.1"/>
    </source>
</evidence>
<dbReference type="PROSITE" id="PS51077">
    <property type="entry name" value="HTH_ICLR"/>
    <property type="match status" value="1"/>
</dbReference>
<dbReference type="GO" id="GO:0003700">
    <property type="term" value="F:DNA-binding transcription factor activity"/>
    <property type="evidence" value="ECO:0007669"/>
    <property type="project" value="TreeGrafter"/>
</dbReference>